<dbReference type="OMA" id="QENEICL"/>
<protein>
    <recommendedName>
        <fullName evidence="4">Dirigent protein</fullName>
    </recommendedName>
</protein>
<dbReference type="InterPro" id="IPR004265">
    <property type="entry name" value="Dirigent"/>
</dbReference>
<proteinExistence type="inferred from homology"/>
<keyword evidence="4" id="KW-0732">Signal</keyword>
<dbReference type="InterPro" id="IPR044859">
    <property type="entry name" value="Allene_oxi_cyc_Dirigent"/>
</dbReference>
<evidence type="ECO:0000256" key="3">
    <source>
        <dbReference type="ARBA" id="ARBA00022525"/>
    </source>
</evidence>
<comment type="function">
    <text evidence="4">Dirigent proteins impart stereoselectivity on the phenoxy radical-coupling reaction, yielding optically active lignans from two molecules of coniferyl alcohol in the biosynthesis of lignans, flavonolignans, and alkaloids and thus plays a central role in plant secondary metabolism.</text>
</comment>
<dbReference type="PANTHER" id="PTHR21495">
    <property type="entry name" value="NUCLEOPORIN-RELATED"/>
    <property type="match status" value="1"/>
</dbReference>
<dbReference type="Gene3D" id="2.40.480.10">
    <property type="entry name" value="Allene oxide cyclase-like"/>
    <property type="match status" value="1"/>
</dbReference>
<feature type="signal peptide" evidence="4">
    <location>
        <begin position="1"/>
        <end position="22"/>
    </location>
</feature>
<evidence type="ECO:0000256" key="2">
    <source>
        <dbReference type="ARBA" id="ARBA00011738"/>
    </source>
</evidence>
<reference evidence="6" key="1">
    <citation type="submission" date="2013-06" db="EMBL/GenBank/DDBJ databases">
        <authorList>
            <person name="Zhao Q."/>
        </authorList>
    </citation>
    <scope>NUCLEOTIDE SEQUENCE</scope>
    <source>
        <strain evidence="6">cv. W1943</strain>
    </source>
</reference>
<feature type="chain" id="PRO_5008190932" description="Dirigent protein" evidence="4">
    <location>
        <begin position="23"/>
        <end position="192"/>
    </location>
</feature>
<keyword evidence="4" id="KW-0052">Apoplast</keyword>
<dbReference type="GO" id="GO:0048046">
    <property type="term" value="C:apoplast"/>
    <property type="evidence" value="ECO:0007669"/>
    <property type="project" value="UniProtKB-SubCell"/>
</dbReference>
<organism evidence="5 6">
    <name type="scientific">Oryza rufipogon</name>
    <name type="common">Brownbeard rice</name>
    <name type="synonym">Asian wild rice</name>
    <dbReference type="NCBI Taxonomy" id="4529"/>
    <lineage>
        <taxon>Eukaryota</taxon>
        <taxon>Viridiplantae</taxon>
        <taxon>Streptophyta</taxon>
        <taxon>Embryophyta</taxon>
        <taxon>Tracheophyta</taxon>
        <taxon>Spermatophyta</taxon>
        <taxon>Magnoliopsida</taxon>
        <taxon>Liliopsida</taxon>
        <taxon>Poales</taxon>
        <taxon>Poaceae</taxon>
        <taxon>BOP clade</taxon>
        <taxon>Oryzoideae</taxon>
        <taxon>Oryzeae</taxon>
        <taxon>Oryzinae</taxon>
        <taxon>Oryza</taxon>
    </lineage>
</organism>
<keyword evidence="3 4" id="KW-0964">Secreted</keyword>
<dbReference type="AlphaFoldDB" id="A0A0E0QHW3"/>
<comment type="subcellular location">
    <subcellularLocation>
        <location evidence="4">Secreted</location>
        <location evidence="4">Extracellular space</location>
        <location evidence="4">Apoplast</location>
    </subcellularLocation>
</comment>
<evidence type="ECO:0000313" key="5">
    <source>
        <dbReference type="EnsemblPlants" id="ORUFI08G13420.1"/>
    </source>
</evidence>
<dbReference type="EnsemblPlants" id="ORUFI08G13420.1">
    <property type="protein sequence ID" value="ORUFI08G13420.1"/>
    <property type="gene ID" value="ORUFI08G13420"/>
</dbReference>
<dbReference type="HOGENOM" id="CLU_078923_2_0_1"/>
<evidence type="ECO:0000256" key="4">
    <source>
        <dbReference type="RuleBase" id="RU363099"/>
    </source>
</evidence>
<accession>A0A0E0QHW3</accession>
<dbReference type="Gramene" id="ORUFI08G13420.1">
    <property type="protein sequence ID" value="ORUFI08G13420.1"/>
    <property type="gene ID" value="ORUFI08G13420"/>
</dbReference>
<dbReference type="Proteomes" id="UP000008022">
    <property type="component" value="Unassembled WGS sequence"/>
</dbReference>
<reference evidence="5" key="2">
    <citation type="submission" date="2015-06" db="UniProtKB">
        <authorList>
            <consortium name="EnsemblPlants"/>
        </authorList>
    </citation>
    <scope>IDENTIFICATION</scope>
</reference>
<evidence type="ECO:0000313" key="6">
    <source>
        <dbReference type="Proteomes" id="UP000008022"/>
    </source>
</evidence>
<dbReference type="eggNOG" id="ENOG502R2U2">
    <property type="taxonomic scope" value="Eukaryota"/>
</dbReference>
<dbReference type="GO" id="GO:0009699">
    <property type="term" value="P:phenylpropanoid biosynthetic process"/>
    <property type="evidence" value="ECO:0007669"/>
    <property type="project" value="UniProtKB-ARBA"/>
</dbReference>
<comment type="subunit">
    <text evidence="2 4">Homodimer.</text>
</comment>
<name>A0A0E0QHW3_ORYRU</name>
<dbReference type="STRING" id="4529.A0A0E0QHW3"/>
<sequence length="192" mass="20754">MATPSHSLIFLFLCLPAVLVKANILGDIYPCPCKCSQENETSLHMYLHQFPALPGVPNRNEYGVINSTEPIGFGQMYVHDWLLTTGTSANENVVGRLQGFHLQAGQTTTSWYMAHTMVFSDGSFAGSTIEVSGLLGVKPNGQWSITGGTGIFASAHGTIKFTNSQSSTATDDIRELDIHVFHTPEAVVSTPH</sequence>
<keyword evidence="6" id="KW-1185">Reference proteome</keyword>
<evidence type="ECO:0000256" key="1">
    <source>
        <dbReference type="ARBA" id="ARBA00010746"/>
    </source>
</evidence>
<dbReference type="Pfam" id="PF03018">
    <property type="entry name" value="Dirigent"/>
    <property type="match status" value="1"/>
</dbReference>
<comment type="similarity">
    <text evidence="1 4">Belongs to the plant dirigent protein family.</text>
</comment>